<organism evidence="2 3">
    <name type="scientific">Lithocarpus litseifolius</name>
    <dbReference type="NCBI Taxonomy" id="425828"/>
    <lineage>
        <taxon>Eukaryota</taxon>
        <taxon>Viridiplantae</taxon>
        <taxon>Streptophyta</taxon>
        <taxon>Embryophyta</taxon>
        <taxon>Tracheophyta</taxon>
        <taxon>Spermatophyta</taxon>
        <taxon>Magnoliopsida</taxon>
        <taxon>eudicotyledons</taxon>
        <taxon>Gunneridae</taxon>
        <taxon>Pentapetalae</taxon>
        <taxon>rosids</taxon>
        <taxon>fabids</taxon>
        <taxon>Fagales</taxon>
        <taxon>Fagaceae</taxon>
        <taxon>Lithocarpus</taxon>
    </lineage>
</organism>
<feature type="domain" description="F-box" evidence="1">
    <location>
        <begin position="35"/>
        <end position="71"/>
    </location>
</feature>
<dbReference type="Pfam" id="PF24758">
    <property type="entry name" value="LRR_At5g56370"/>
    <property type="match status" value="1"/>
</dbReference>
<comment type="caution">
    <text evidence="2">The sequence shown here is derived from an EMBL/GenBank/DDBJ whole genome shotgun (WGS) entry which is preliminary data.</text>
</comment>
<reference evidence="2 3" key="1">
    <citation type="submission" date="2024-01" db="EMBL/GenBank/DDBJ databases">
        <title>A telomere-to-telomere, gap-free genome of sweet tea (Lithocarpus litseifolius).</title>
        <authorList>
            <person name="Zhou J."/>
        </authorList>
    </citation>
    <scope>NUCLEOTIDE SEQUENCE [LARGE SCALE GENOMIC DNA]</scope>
    <source>
        <strain evidence="2">Zhou-2022a</strain>
        <tissue evidence="2">Leaf</tissue>
    </source>
</reference>
<dbReference type="SUPFAM" id="SSF81383">
    <property type="entry name" value="F-box domain"/>
    <property type="match status" value="1"/>
</dbReference>
<dbReference type="InterPro" id="IPR036047">
    <property type="entry name" value="F-box-like_dom_sf"/>
</dbReference>
<dbReference type="Pfam" id="PF08387">
    <property type="entry name" value="FBD"/>
    <property type="match status" value="1"/>
</dbReference>
<gene>
    <name evidence="2" type="ORF">SO802_031170</name>
</gene>
<protein>
    <recommendedName>
        <fullName evidence="1">F-box domain-containing protein</fullName>
    </recommendedName>
</protein>
<dbReference type="CDD" id="cd22160">
    <property type="entry name" value="F-box_AtFBL13-like"/>
    <property type="match status" value="1"/>
</dbReference>
<accession>A0AAW2BMV2</accession>
<name>A0AAW2BMV2_9ROSI</name>
<evidence type="ECO:0000313" key="3">
    <source>
        <dbReference type="Proteomes" id="UP001459277"/>
    </source>
</evidence>
<dbReference type="Gene3D" id="1.20.1280.50">
    <property type="match status" value="1"/>
</dbReference>
<dbReference type="AlphaFoldDB" id="A0AAW2BMV2"/>
<dbReference type="InterPro" id="IPR006566">
    <property type="entry name" value="FBD"/>
</dbReference>
<dbReference type="InterPro" id="IPR050232">
    <property type="entry name" value="FBL13/AtMIF1-like"/>
</dbReference>
<evidence type="ECO:0000259" key="1">
    <source>
        <dbReference type="PROSITE" id="PS50181"/>
    </source>
</evidence>
<dbReference type="InterPro" id="IPR055411">
    <property type="entry name" value="LRR_FXL15/At3g58940/PEG3-like"/>
</dbReference>
<dbReference type="PROSITE" id="PS50181">
    <property type="entry name" value="FBOX"/>
    <property type="match status" value="1"/>
</dbReference>
<keyword evidence="3" id="KW-1185">Reference proteome</keyword>
<dbReference type="PANTHER" id="PTHR31900">
    <property type="entry name" value="F-BOX/RNI SUPERFAMILY PROTEIN-RELATED"/>
    <property type="match status" value="1"/>
</dbReference>
<dbReference type="SUPFAM" id="SSF52047">
    <property type="entry name" value="RNI-like"/>
    <property type="match status" value="1"/>
</dbReference>
<proteinExistence type="predicted"/>
<dbReference type="SMART" id="SM00579">
    <property type="entry name" value="FBD"/>
    <property type="match status" value="1"/>
</dbReference>
<dbReference type="Proteomes" id="UP001459277">
    <property type="component" value="Unassembled WGS sequence"/>
</dbReference>
<dbReference type="Pfam" id="PF00646">
    <property type="entry name" value="F-box"/>
    <property type="match status" value="1"/>
</dbReference>
<sequence>MKQRQEEEETEREGIKRSNSLICLSGARQKSPTNADIISTLPDSLLLHILSFLRTEDSVATSILSSRWRPLCNQVQVLNLDEFSLVKRSGCYKFENIVSQIWYRRGITNPYPLRGLRLCWVHNCRRCIVEAWLYFRIQCGMQELSLHIEPNPSYELPNSVFLCRTLVVLKLEGAIIFNPPRYGSEFPSLKLLKLKVFYANEDSLSTFLAACPVLQDLTLEITHNDDVVFEGKLNIIVLIPTLKRFHCHILFSTPPYKLKMNTPALKYFFFKGRLTNDFVVENMPSLVESVIGVEEDDASLEDYANSARDFIRPLHNVKSLEMSVDTAVLLLHASEPDGITLFHDLSSLKFCGDLITCDYAWHALRLLIGQAPKLQILAFELTEQFPCAYSPLEGFLEEPQDVPGWLSSHLTTCHYDGFLGFPVEMKLVSQILKAASVLKTMKIVIDSRLYSKEKLRIHEELGNFQRSSHICQIEFDEGHFEAFDILDELGAFDDLLEPAI</sequence>
<evidence type="ECO:0000313" key="2">
    <source>
        <dbReference type="EMBL" id="KAK9986219.1"/>
    </source>
</evidence>
<dbReference type="InterPro" id="IPR001810">
    <property type="entry name" value="F-box_dom"/>
</dbReference>
<dbReference type="EMBL" id="JAZDWU010000011">
    <property type="protein sequence ID" value="KAK9986219.1"/>
    <property type="molecule type" value="Genomic_DNA"/>
</dbReference>
<dbReference type="InterPro" id="IPR053781">
    <property type="entry name" value="F-box_AtFBL13-like"/>
</dbReference>
<dbReference type="PANTHER" id="PTHR31900:SF34">
    <property type="entry name" value="EMB|CAB62440.1-RELATED"/>
    <property type="match status" value="1"/>
</dbReference>